<dbReference type="RefSeq" id="WP_138221572.1">
    <property type="nucleotide sequence ID" value="NZ_VAUO01000017.1"/>
</dbReference>
<name>A0A5R8YLR0_9PSED</name>
<accession>A0A5R8YLR0</accession>
<dbReference type="OrthoDB" id="6959216at2"/>
<evidence type="ECO:0000313" key="2">
    <source>
        <dbReference type="Proteomes" id="UP000309819"/>
    </source>
</evidence>
<evidence type="ECO:0000313" key="1">
    <source>
        <dbReference type="EMBL" id="TLP54412.1"/>
    </source>
</evidence>
<comment type="caution">
    <text evidence="1">The sequence shown here is derived from an EMBL/GenBank/DDBJ whole genome shotgun (WGS) entry which is preliminary data.</text>
</comment>
<keyword evidence="2" id="KW-1185">Reference proteome</keyword>
<protein>
    <submittedName>
        <fullName evidence="1">Head completion/stabilization protein</fullName>
    </submittedName>
</protein>
<sequence length="106" mass="11538">MSIQAFADSHDPFWPRVDLAGLHAHLVLHCNVSEIALDIAARCAVIDAAREFSVWRAALKARGYNRLEDVSGHAAGRALRVCYVRFVEVAIVRSACGMASRGLGYA</sequence>
<dbReference type="Proteomes" id="UP000309819">
    <property type="component" value="Unassembled WGS sequence"/>
</dbReference>
<gene>
    <name evidence="1" type="ORF">FEM01_22050</name>
</gene>
<dbReference type="EMBL" id="VAUO01000017">
    <property type="protein sequence ID" value="TLP54412.1"/>
    <property type="molecule type" value="Genomic_DNA"/>
</dbReference>
<dbReference type="AlphaFoldDB" id="A0A5R8YLR0"/>
<organism evidence="1 2">
    <name type="scientific">Pseudomonas mosselii</name>
    <dbReference type="NCBI Taxonomy" id="78327"/>
    <lineage>
        <taxon>Bacteria</taxon>
        <taxon>Pseudomonadati</taxon>
        <taxon>Pseudomonadota</taxon>
        <taxon>Gammaproteobacteria</taxon>
        <taxon>Pseudomonadales</taxon>
        <taxon>Pseudomonadaceae</taxon>
        <taxon>Pseudomonas</taxon>
    </lineage>
</organism>
<proteinExistence type="predicted"/>
<reference evidence="1 2" key="1">
    <citation type="submission" date="2019-05" db="EMBL/GenBank/DDBJ databases">
        <title>Pseudomonas sp. SC006 isolated from lettuce that can produce HBGAs.</title>
        <authorList>
            <person name="Wang D."/>
            <person name="Liao N."/>
            <person name="Liu D."/>
            <person name="Zhang Z."/>
            <person name="Zou S."/>
        </authorList>
    </citation>
    <scope>NUCLEOTIDE SEQUENCE [LARGE SCALE GENOMIC DNA]</scope>
    <source>
        <strain evidence="1 2">SC006</strain>
    </source>
</reference>